<proteinExistence type="predicted"/>
<protein>
    <submittedName>
        <fullName evidence="1">Uncharacterized protein</fullName>
    </submittedName>
</protein>
<dbReference type="EMBL" id="GBRH01183174">
    <property type="protein sequence ID" value="JAE14722.1"/>
    <property type="molecule type" value="Transcribed_RNA"/>
</dbReference>
<organism evidence="1">
    <name type="scientific">Arundo donax</name>
    <name type="common">Giant reed</name>
    <name type="synonym">Donax arundinaceus</name>
    <dbReference type="NCBI Taxonomy" id="35708"/>
    <lineage>
        <taxon>Eukaryota</taxon>
        <taxon>Viridiplantae</taxon>
        <taxon>Streptophyta</taxon>
        <taxon>Embryophyta</taxon>
        <taxon>Tracheophyta</taxon>
        <taxon>Spermatophyta</taxon>
        <taxon>Magnoliopsida</taxon>
        <taxon>Liliopsida</taxon>
        <taxon>Poales</taxon>
        <taxon>Poaceae</taxon>
        <taxon>PACMAD clade</taxon>
        <taxon>Arundinoideae</taxon>
        <taxon>Arundineae</taxon>
        <taxon>Arundo</taxon>
    </lineage>
</organism>
<name>A0A0A9FR09_ARUDO</name>
<dbReference type="AlphaFoldDB" id="A0A0A9FR09"/>
<reference evidence="1" key="1">
    <citation type="submission" date="2014-09" db="EMBL/GenBank/DDBJ databases">
        <authorList>
            <person name="Magalhaes I.L.F."/>
            <person name="Oliveira U."/>
            <person name="Santos F.R."/>
            <person name="Vidigal T.H.D.A."/>
            <person name="Brescovit A.D."/>
            <person name="Santos A.J."/>
        </authorList>
    </citation>
    <scope>NUCLEOTIDE SEQUENCE</scope>
    <source>
        <tissue evidence="1">Shoot tissue taken approximately 20 cm above the soil surface</tissue>
    </source>
</reference>
<evidence type="ECO:0000313" key="1">
    <source>
        <dbReference type="EMBL" id="JAE14722.1"/>
    </source>
</evidence>
<sequence length="49" mass="5788">MFVDNEDHTMHGVPCMFLSWQKMGSERAAEQALNLTLRKRQHTEHQFLS</sequence>
<accession>A0A0A9FR09</accession>
<reference evidence="1" key="2">
    <citation type="journal article" date="2015" name="Data Brief">
        <title>Shoot transcriptome of the giant reed, Arundo donax.</title>
        <authorList>
            <person name="Barrero R.A."/>
            <person name="Guerrero F.D."/>
            <person name="Moolhuijzen P."/>
            <person name="Goolsby J.A."/>
            <person name="Tidwell J."/>
            <person name="Bellgard S.E."/>
            <person name="Bellgard M.I."/>
        </authorList>
    </citation>
    <scope>NUCLEOTIDE SEQUENCE</scope>
    <source>
        <tissue evidence="1">Shoot tissue taken approximately 20 cm above the soil surface</tissue>
    </source>
</reference>